<reference evidence="1 2" key="1">
    <citation type="submission" date="2016-04" db="EMBL/GenBank/DDBJ databases">
        <title>The genome of Intoshia linei affirms orthonectids as highly simplified spiralians.</title>
        <authorList>
            <person name="Mikhailov K.V."/>
            <person name="Slusarev G.S."/>
            <person name="Nikitin M.A."/>
            <person name="Logacheva M.D."/>
            <person name="Penin A."/>
            <person name="Aleoshin V."/>
            <person name="Panchin Y.V."/>
        </authorList>
    </citation>
    <scope>NUCLEOTIDE SEQUENCE [LARGE SCALE GENOMIC DNA]</scope>
    <source>
        <strain evidence="1">Intl2013</strain>
        <tissue evidence="1">Whole animal</tissue>
    </source>
</reference>
<keyword evidence="2" id="KW-1185">Reference proteome</keyword>
<proteinExistence type="predicted"/>
<dbReference type="Gene3D" id="3.40.50.1820">
    <property type="entry name" value="alpha/beta hydrolase"/>
    <property type="match status" value="1"/>
</dbReference>
<organism evidence="1 2">
    <name type="scientific">Intoshia linei</name>
    <dbReference type="NCBI Taxonomy" id="1819745"/>
    <lineage>
        <taxon>Eukaryota</taxon>
        <taxon>Metazoa</taxon>
        <taxon>Spiralia</taxon>
        <taxon>Lophotrochozoa</taxon>
        <taxon>Mesozoa</taxon>
        <taxon>Orthonectida</taxon>
        <taxon>Rhopaluridae</taxon>
        <taxon>Intoshia</taxon>
    </lineage>
</organism>
<gene>
    <name evidence="1" type="ORF">A3Q56_08007</name>
</gene>
<name>A0A177AQM6_9BILA</name>
<dbReference type="EMBL" id="LWCA01001954">
    <property type="protein sequence ID" value="OAF64289.1"/>
    <property type="molecule type" value="Genomic_DNA"/>
</dbReference>
<accession>A0A177AQM6</accession>
<evidence type="ECO:0000313" key="2">
    <source>
        <dbReference type="Proteomes" id="UP000078046"/>
    </source>
</evidence>
<dbReference type="AlphaFoldDB" id="A0A177AQM6"/>
<sequence>MKSFMKTTGKTFESIPYLMLNPKHPRYSDILFTLDGVEFTTSQLRQYLPKVADRYYYAQKQIKKYFNLLETIREKQLLEVFCIYGKEEVDSTIKTFSIVDGDVSSTLTAGDGTVSLDSSKLCDRYASSPQNIFIKHNVTHETILTDQDVVNFIKSNMYTPN</sequence>
<dbReference type="Proteomes" id="UP000078046">
    <property type="component" value="Unassembled WGS sequence"/>
</dbReference>
<protein>
    <submittedName>
        <fullName evidence="1">Uncharacterized protein</fullName>
    </submittedName>
</protein>
<comment type="caution">
    <text evidence="1">The sequence shown here is derived from an EMBL/GenBank/DDBJ whole genome shotgun (WGS) entry which is preliminary data.</text>
</comment>
<dbReference type="InterPro" id="IPR029058">
    <property type="entry name" value="AB_hydrolase_fold"/>
</dbReference>
<evidence type="ECO:0000313" key="1">
    <source>
        <dbReference type="EMBL" id="OAF64289.1"/>
    </source>
</evidence>